<organism evidence="1">
    <name type="scientific">Indivirus ILV1</name>
    <dbReference type="NCBI Taxonomy" id="1977633"/>
    <lineage>
        <taxon>Viruses</taxon>
        <taxon>Varidnaviria</taxon>
        <taxon>Bamfordvirae</taxon>
        <taxon>Nucleocytoviricota</taxon>
        <taxon>Megaviricetes</taxon>
        <taxon>Imitervirales</taxon>
        <taxon>Mimiviridae</taxon>
        <taxon>Klosneuvirinae</taxon>
        <taxon>Indivirus</taxon>
    </lineage>
</organism>
<reference evidence="1" key="1">
    <citation type="journal article" date="2017" name="Science">
        <title>Giant viruses with an expanded complement of translation system components.</title>
        <authorList>
            <person name="Schulz F."/>
            <person name="Yutin N."/>
            <person name="Ivanova N.N."/>
            <person name="Ortega D.R."/>
            <person name="Lee T.K."/>
            <person name="Vierheilig J."/>
            <person name="Daims H."/>
            <person name="Horn M."/>
            <person name="Wagner M."/>
            <person name="Jensen G.J."/>
            <person name="Kyrpides N.C."/>
            <person name="Koonin E.V."/>
            <person name="Woyke T."/>
        </authorList>
    </citation>
    <scope>NUCLEOTIDE SEQUENCE</scope>
    <source>
        <strain evidence="1">ILV1</strain>
    </source>
</reference>
<proteinExistence type="predicted"/>
<sequence length="324" mass="37959">MTEENYEYKYKKYKLKYMALKNYHNMEGGIGVSSISATSAARAASSHRQISRTGSYNRKCDTYFWDTYETQKHNICYFYYAYACITNNFTKKIIKSPYIIATDNDHTWLAIIYENANNVFNKIYINKKGQVMYNYANPNTYDAIHLYKKYYKTYMKLFNEANKKKPELFTNDWLTSLNDFYNETVNTTIGPNKDGIYVGKDKDVISINYSICDSQKGNMCVDMHVKYINDDDTVVDKHFIFNIGENSIKVDKHLSSYKNNKIIDDLLASSGLAQTLFENVKLIINDPRTNNMLNSKQKDMFIVEIQKFLNITKKKTFYTLINKK</sequence>
<protein>
    <submittedName>
        <fullName evidence="1">Uncharacterized protein</fullName>
    </submittedName>
</protein>
<accession>A0A1V0SE57</accession>
<dbReference type="EMBL" id="KY684091">
    <property type="protein sequence ID" value="ARF09996.1"/>
    <property type="molecule type" value="Genomic_DNA"/>
</dbReference>
<name>A0A1V0SE57_9VIRU</name>
<gene>
    <name evidence="1" type="ORF">Indivirus_7_12</name>
</gene>
<evidence type="ECO:0000313" key="1">
    <source>
        <dbReference type="EMBL" id="ARF09996.1"/>
    </source>
</evidence>